<comment type="caution">
    <text evidence="1">The sequence shown here is derived from an EMBL/GenBank/DDBJ whole genome shotgun (WGS) entry which is preliminary data.</text>
</comment>
<sequence length="125" mass="14546">MLALTQLFTKKKSVFTHLSIDLPVHHSSYMKYNKQKVGAKVPHKDVEEIFGQTKNLQTNVLYGKTSEFLFIARGEEMIEHILRSKSVPLLRHPALLIHYPLTSKSLLKKRVEYFIKHDRSLIAFN</sequence>
<dbReference type="GeneID" id="79870190"/>
<evidence type="ECO:0000313" key="2">
    <source>
        <dbReference type="Proteomes" id="UP001159179"/>
    </source>
</evidence>
<accession>A0AAW6SYU9</accession>
<dbReference type="RefSeq" id="WP_180212598.1">
    <property type="nucleotide sequence ID" value="NZ_BOQX01000010.1"/>
</dbReference>
<organism evidence="1 2">
    <name type="scientific">Heyndrickxia oleronia</name>
    <dbReference type="NCBI Taxonomy" id="38875"/>
    <lineage>
        <taxon>Bacteria</taxon>
        <taxon>Bacillati</taxon>
        <taxon>Bacillota</taxon>
        <taxon>Bacilli</taxon>
        <taxon>Bacillales</taxon>
        <taxon>Bacillaceae</taxon>
        <taxon>Heyndrickxia</taxon>
    </lineage>
</organism>
<gene>
    <name evidence="1" type="ORF">P5X88_20455</name>
</gene>
<dbReference type="AlphaFoldDB" id="A0AAW6SYU9"/>
<evidence type="ECO:0000313" key="1">
    <source>
        <dbReference type="EMBL" id="MDH5163310.1"/>
    </source>
</evidence>
<protein>
    <submittedName>
        <fullName evidence="1">Uncharacterized protein</fullName>
    </submittedName>
</protein>
<reference evidence="1" key="1">
    <citation type="submission" date="2023-03" db="EMBL/GenBank/DDBJ databases">
        <title>Bacterial isolates from washroom surfaces on a university campus.</title>
        <authorList>
            <person name="Holman D.B."/>
            <person name="Gzyl K.E."/>
            <person name="Taheri A.E."/>
        </authorList>
    </citation>
    <scope>NUCLEOTIDE SEQUENCE</scope>
    <source>
        <strain evidence="1">RD03</strain>
    </source>
</reference>
<name>A0AAW6SYU9_9BACI</name>
<proteinExistence type="predicted"/>
<dbReference type="EMBL" id="JAROYP010000014">
    <property type="protein sequence ID" value="MDH5163310.1"/>
    <property type="molecule type" value="Genomic_DNA"/>
</dbReference>
<dbReference type="Proteomes" id="UP001159179">
    <property type="component" value="Unassembled WGS sequence"/>
</dbReference>